<dbReference type="Proteomes" id="UP001177023">
    <property type="component" value="Unassembled WGS sequence"/>
</dbReference>
<feature type="transmembrane region" description="Helical" evidence="1">
    <location>
        <begin position="56"/>
        <end position="75"/>
    </location>
</feature>
<feature type="transmembrane region" description="Helical" evidence="1">
    <location>
        <begin position="146"/>
        <end position="164"/>
    </location>
</feature>
<evidence type="ECO:0000256" key="1">
    <source>
        <dbReference type="SAM" id="Phobius"/>
    </source>
</evidence>
<keyword evidence="1" id="KW-0472">Membrane</keyword>
<feature type="transmembrane region" description="Helical" evidence="1">
    <location>
        <begin position="119"/>
        <end position="140"/>
    </location>
</feature>
<reference evidence="2" key="1">
    <citation type="submission" date="2023-06" db="EMBL/GenBank/DDBJ databases">
        <authorList>
            <person name="Delattre M."/>
        </authorList>
    </citation>
    <scope>NUCLEOTIDE SEQUENCE</scope>
    <source>
        <strain evidence="2">AF72</strain>
    </source>
</reference>
<evidence type="ECO:0000313" key="3">
    <source>
        <dbReference type="Proteomes" id="UP001177023"/>
    </source>
</evidence>
<dbReference type="EMBL" id="CATQJA010002662">
    <property type="protein sequence ID" value="CAJ0581138.1"/>
    <property type="molecule type" value="Genomic_DNA"/>
</dbReference>
<protein>
    <submittedName>
        <fullName evidence="2">Uncharacterized protein</fullName>
    </submittedName>
</protein>
<keyword evidence="1" id="KW-0812">Transmembrane</keyword>
<feature type="transmembrane region" description="Helical" evidence="1">
    <location>
        <begin position="21"/>
        <end position="44"/>
    </location>
</feature>
<sequence length="273" mass="30032">MAIVTRTTTTTGSRTVTTSTIPIWVIKLITVVLCSVILLIVYMLDQNIRMAYSSTFITIGLTVGALLGWSIGSVLQQFLTFRNVEIGINFALTALSIICSVLILFYIFETRDSSGSNRFKMMVGGAVCFVIQSIICLLMLSWAYSGNIIVIRSCLCLFVFIASCCKGSNMLRGAPVTFIFLFATTGLLFGWAFSSVINRFFSARVTLLCTHLLVLILVITTLVLLIVHVFGMDWTNTGDSLIILGILITYGLLTLIVGLLALWAYSERLLITQ</sequence>
<feature type="transmembrane region" description="Helical" evidence="1">
    <location>
        <begin position="241"/>
        <end position="265"/>
    </location>
</feature>
<dbReference type="AlphaFoldDB" id="A0AA36D7I0"/>
<keyword evidence="3" id="KW-1185">Reference proteome</keyword>
<organism evidence="2 3">
    <name type="scientific">Mesorhabditis spiculigera</name>
    <dbReference type="NCBI Taxonomy" id="96644"/>
    <lineage>
        <taxon>Eukaryota</taxon>
        <taxon>Metazoa</taxon>
        <taxon>Ecdysozoa</taxon>
        <taxon>Nematoda</taxon>
        <taxon>Chromadorea</taxon>
        <taxon>Rhabditida</taxon>
        <taxon>Rhabditina</taxon>
        <taxon>Rhabditomorpha</taxon>
        <taxon>Rhabditoidea</taxon>
        <taxon>Rhabditidae</taxon>
        <taxon>Mesorhabditinae</taxon>
        <taxon>Mesorhabditis</taxon>
    </lineage>
</organism>
<gene>
    <name evidence="2" type="ORF">MSPICULIGERA_LOCUS19305</name>
</gene>
<name>A0AA36D7I0_9BILA</name>
<evidence type="ECO:0000313" key="2">
    <source>
        <dbReference type="EMBL" id="CAJ0581138.1"/>
    </source>
</evidence>
<accession>A0AA36D7I0</accession>
<feature type="transmembrane region" description="Helical" evidence="1">
    <location>
        <begin position="205"/>
        <end position="229"/>
    </location>
</feature>
<comment type="caution">
    <text evidence="2">The sequence shown here is derived from an EMBL/GenBank/DDBJ whole genome shotgun (WGS) entry which is preliminary data.</text>
</comment>
<feature type="transmembrane region" description="Helical" evidence="1">
    <location>
        <begin position="87"/>
        <end position="107"/>
    </location>
</feature>
<keyword evidence="1" id="KW-1133">Transmembrane helix</keyword>
<feature type="non-terminal residue" evidence="2">
    <location>
        <position position="1"/>
    </location>
</feature>
<feature type="transmembrane region" description="Helical" evidence="1">
    <location>
        <begin position="176"/>
        <end position="193"/>
    </location>
</feature>
<proteinExistence type="predicted"/>